<dbReference type="RefSeq" id="WP_211287929.1">
    <property type="nucleotide sequence ID" value="NZ_WUCB01000014.1"/>
</dbReference>
<feature type="compositionally biased region" description="Basic and acidic residues" evidence="1">
    <location>
        <begin position="34"/>
        <end position="51"/>
    </location>
</feature>
<evidence type="ECO:0000313" key="3">
    <source>
        <dbReference type="Proteomes" id="UP000245674"/>
    </source>
</evidence>
<reference evidence="2 3" key="1">
    <citation type="submission" date="2018-03" db="EMBL/GenBank/DDBJ databases">
        <title>Genomic Encyclopedia of Type Strains, Phase III (KMG-III): the genomes of soil and plant-associated and newly described type strains.</title>
        <authorList>
            <person name="Whitman W."/>
        </authorList>
    </citation>
    <scope>NUCLEOTIDE SEQUENCE [LARGE SCALE GENOMIC DNA]</scope>
    <source>
        <strain evidence="2 3">VKM Ac-1602</strain>
    </source>
</reference>
<dbReference type="Proteomes" id="UP000245674">
    <property type="component" value="Unassembled WGS sequence"/>
</dbReference>
<evidence type="ECO:0000313" key="2">
    <source>
        <dbReference type="EMBL" id="PWJ61837.1"/>
    </source>
</evidence>
<organism evidence="2 3">
    <name type="scientific">Rathayibacter iranicus NCPPB 2253 = VKM Ac-1602</name>
    <dbReference type="NCBI Taxonomy" id="1328868"/>
    <lineage>
        <taxon>Bacteria</taxon>
        <taxon>Bacillati</taxon>
        <taxon>Actinomycetota</taxon>
        <taxon>Actinomycetes</taxon>
        <taxon>Micrococcales</taxon>
        <taxon>Microbacteriaceae</taxon>
        <taxon>Rathayibacter</taxon>
    </lineage>
</organism>
<gene>
    <name evidence="2" type="ORF">B0H03_11438</name>
</gene>
<protein>
    <submittedName>
        <fullName evidence="2">Uncharacterized protein</fullName>
    </submittedName>
</protein>
<feature type="region of interest" description="Disordered" evidence="1">
    <location>
        <begin position="20"/>
        <end position="51"/>
    </location>
</feature>
<name>A0ABX5L9H3_9MICO</name>
<comment type="caution">
    <text evidence="2">The sequence shown here is derived from an EMBL/GenBank/DDBJ whole genome shotgun (WGS) entry which is preliminary data.</text>
</comment>
<proteinExistence type="predicted"/>
<evidence type="ECO:0000256" key="1">
    <source>
        <dbReference type="SAM" id="MobiDB-lite"/>
    </source>
</evidence>
<accession>A0ABX5L9H3</accession>
<keyword evidence="3" id="KW-1185">Reference proteome</keyword>
<dbReference type="EMBL" id="QGDV01000014">
    <property type="protein sequence ID" value="PWJ61837.1"/>
    <property type="molecule type" value="Genomic_DNA"/>
</dbReference>
<sequence>MSAQAQCSRGDVTDLFAADAAQRDKGISLPGDEGALKWDDPRRADKNTPVP</sequence>